<evidence type="ECO:0000256" key="1">
    <source>
        <dbReference type="ARBA" id="ARBA00007164"/>
    </source>
</evidence>
<keyword evidence="9" id="KW-0645">Protease</keyword>
<dbReference type="Proteomes" id="UP001229209">
    <property type="component" value="Unassembled WGS sequence"/>
</dbReference>
<dbReference type="PANTHER" id="PTHR21581:SF33">
    <property type="entry name" value="D-ALANYL-D-ALANINE CARBOXYPEPTIDASE DACB"/>
    <property type="match status" value="1"/>
</dbReference>
<evidence type="ECO:0000256" key="7">
    <source>
        <dbReference type="RuleBase" id="RU004016"/>
    </source>
</evidence>
<feature type="domain" description="Peptidase S11 D-alanyl-D-alanine carboxypeptidase A N-terminal" evidence="8">
    <location>
        <begin position="71"/>
        <end position="277"/>
    </location>
</feature>
<dbReference type="SUPFAM" id="SSF56601">
    <property type="entry name" value="beta-lactamase/transpeptidase-like"/>
    <property type="match status" value="1"/>
</dbReference>
<dbReference type="Gene3D" id="3.40.710.10">
    <property type="entry name" value="DD-peptidase/beta-lactamase superfamily"/>
    <property type="match status" value="1"/>
</dbReference>
<organism evidence="9 10">
    <name type="scientific">Alicyclobacillus tolerans</name>
    <dbReference type="NCBI Taxonomy" id="90970"/>
    <lineage>
        <taxon>Bacteria</taxon>
        <taxon>Bacillati</taxon>
        <taxon>Bacillota</taxon>
        <taxon>Bacilli</taxon>
        <taxon>Bacillales</taxon>
        <taxon>Alicyclobacillaceae</taxon>
        <taxon>Alicyclobacillus</taxon>
    </lineage>
</organism>
<evidence type="ECO:0000256" key="2">
    <source>
        <dbReference type="ARBA" id="ARBA00022729"/>
    </source>
</evidence>
<proteinExistence type="inferred from homology"/>
<gene>
    <name evidence="9" type="ORF">J2S04_001000</name>
</gene>
<protein>
    <submittedName>
        <fullName evidence="9">D-alanyl-D-alanine carboxypeptidase (Penicillin-binding protein 5/6)</fullName>
        <ecNumber evidence="9">3.4.16.4</ecNumber>
    </submittedName>
</protein>
<dbReference type="GO" id="GO:0009002">
    <property type="term" value="F:serine-type D-Ala-D-Ala carboxypeptidase activity"/>
    <property type="evidence" value="ECO:0007669"/>
    <property type="project" value="UniProtKB-EC"/>
</dbReference>
<keyword evidence="10" id="KW-1185">Reference proteome</keyword>
<evidence type="ECO:0000313" key="10">
    <source>
        <dbReference type="Proteomes" id="UP001229209"/>
    </source>
</evidence>
<reference evidence="9 10" key="1">
    <citation type="submission" date="2023-07" db="EMBL/GenBank/DDBJ databases">
        <title>Genomic Encyclopedia of Type Strains, Phase IV (KMG-IV): sequencing the most valuable type-strain genomes for metagenomic binning, comparative biology and taxonomic classification.</title>
        <authorList>
            <person name="Goeker M."/>
        </authorList>
    </citation>
    <scope>NUCLEOTIDE SEQUENCE [LARGE SCALE GENOMIC DNA]</scope>
    <source>
        <strain evidence="9 10">DSM 25924</strain>
    </source>
</reference>
<evidence type="ECO:0000256" key="5">
    <source>
        <dbReference type="ARBA" id="ARBA00022984"/>
    </source>
</evidence>
<keyword evidence="4" id="KW-0133">Cell shape</keyword>
<dbReference type="Pfam" id="PF00768">
    <property type="entry name" value="Peptidase_S11"/>
    <property type="match status" value="1"/>
</dbReference>
<sequence>MRIRWIVLLIVLLVIALPVVQLLRPIPSITATPILASDAQVPGQASIRWPQQGEAALEVLGIGEMGHFGSNTPLPIASVTKLMTAYLTLKKYPLGVGESGPELTMTPKDVQVYQEDVAQGESVMKVVAGEKLSERQLLEGLLLPSGNNIAYILAHWVAGSQSAFVQQMNAEAKKLGMTHTHYVDASGFNPGSASDAQDLLKLFNKVIQIRAFRDISGMAQATVPVAGTIYNVDYNLGQGGIFAGKTGSTPQAGGCFVFASKKMVDGKKATILGVVLGQEGLQPLMNALNEGVSLSEQAQKMIRVVQVLPAQTPVAQLSVPWMSNPITVTTTSPISMVGWPGMTVHRVVHLDSMKAHSIAAGQTIGTVTVIAGNQKISETLTAPTSIPAPSYSWRLKHI</sequence>
<name>A0ABT9LUW7_9BACL</name>
<keyword evidence="9" id="KW-0121">Carboxypeptidase</keyword>
<comment type="caution">
    <text evidence="9">The sequence shown here is derived from an EMBL/GenBank/DDBJ whole genome shotgun (WGS) entry which is preliminary data.</text>
</comment>
<keyword evidence="6" id="KW-0961">Cell wall biogenesis/degradation</keyword>
<comment type="similarity">
    <text evidence="1 7">Belongs to the peptidase S11 family.</text>
</comment>
<dbReference type="InterPro" id="IPR012338">
    <property type="entry name" value="Beta-lactam/transpept-like"/>
</dbReference>
<dbReference type="PRINTS" id="PR00725">
    <property type="entry name" value="DADACBPTASE1"/>
</dbReference>
<evidence type="ECO:0000256" key="4">
    <source>
        <dbReference type="ARBA" id="ARBA00022960"/>
    </source>
</evidence>
<dbReference type="EC" id="3.4.16.4" evidence="9"/>
<accession>A0ABT9LUW7</accession>
<keyword evidence="5" id="KW-0573">Peptidoglycan synthesis</keyword>
<evidence type="ECO:0000256" key="3">
    <source>
        <dbReference type="ARBA" id="ARBA00022801"/>
    </source>
</evidence>
<keyword evidence="3 9" id="KW-0378">Hydrolase</keyword>
<evidence type="ECO:0000259" key="8">
    <source>
        <dbReference type="Pfam" id="PF00768"/>
    </source>
</evidence>
<dbReference type="RefSeq" id="WP_306953641.1">
    <property type="nucleotide sequence ID" value="NZ_JAURUO010000004.1"/>
</dbReference>
<evidence type="ECO:0000313" key="9">
    <source>
        <dbReference type="EMBL" id="MDP9728069.1"/>
    </source>
</evidence>
<dbReference type="InterPro" id="IPR018044">
    <property type="entry name" value="Peptidase_S11"/>
</dbReference>
<dbReference type="EMBL" id="JAURUO010000004">
    <property type="protein sequence ID" value="MDP9728069.1"/>
    <property type="molecule type" value="Genomic_DNA"/>
</dbReference>
<dbReference type="InterPro" id="IPR001967">
    <property type="entry name" value="Peptidase_S11_N"/>
</dbReference>
<dbReference type="PANTHER" id="PTHR21581">
    <property type="entry name" value="D-ALANYL-D-ALANINE CARBOXYPEPTIDASE"/>
    <property type="match status" value="1"/>
</dbReference>
<keyword evidence="2" id="KW-0732">Signal</keyword>
<evidence type="ECO:0000256" key="6">
    <source>
        <dbReference type="ARBA" id="ARBA00023316"/>
    </source>
</evidence>